<evidence type="ECO:0000313" key="1">
    <source>
        <dbReference type="EMBL" id="PSX08986.1"/>
    </source>
</evidence>
<reference evidence="1 2" key="1">
    <citation type="submission" date="2018-01" db="EMBL/GenBank/DDBJ databases">
        <title>Whole genome sequencing of Histamine producing bacteria.</title>
        <authorList>
            <person name="Butler K."/>
        </authorList>
    </citation>
    <scope>NUCLEOTIDE SEQUENCE [LARGE SCALE GENOMIC DNA]</scope>
    <source>
        <strain evidence="1 2">A6-1</strain>
    </source>
</reference>
<gene>
    <name evidence="1" type="ORF">C0W27_13610</name>
</gene>
<protein>
    <recommendedName>
        <fullName evidence="3">Capsular biosynthesis protein</fullName>
    </recommendedName>
</protein>
<proteinExistence type="predicted"/>
<comment type="caution">
    <text evidence="1">The sequence shown here is derived from an EMBL/GenBank/DDBJ whole genome shotgun (WGS) entry which is preliminary data.</text>
</comment>
<name>A0ABX5H2M2_PHOAN</name>
<dbReference type="EMBL" id="PYOU01000010">
    <property type="protein sequence ID" value="PSX08986.1"/>
    <property type="molecule type" value="Genomic_DNA"/>
</dbReference>
<dbReference type="InterPro" id="IPR051706">
    <property type="entry name" value="Glycosyltransferase_domain"/>
</dbReference>
<dbReference type="Gene3D" id="3.90.550.20">
    <property type="match status" value="1"/>
</dbReference>
<evidence type="ECO:0008006" key="3">
    <source>
        <dbReference type="Google" id="ProtNLM"/>
    </source>
</evidence>
<dbReference type="InterPro" id="IPR029044">
    <property type="entry name" value="Nucleotide-diphossugar_trans"/>
</dbReference>
<dbReference type="PANTHER" id="PTHR32385:SF15">
    <property type="entry name" value="INOSITOL PHOSPHOCERAMIDE MANNOSYLTRANSFERASE 1"/>
    <property type="match status" value="1"/>
</dbReference>
<sequence>MGQLHRRFKEKLRQIKCRLKPALSVSPEVIYQGEYILEQLRKQYPGTEHDNKTIWMYWDTGLTDAPDVVKLSYQSWCQLNPDYKVVLLTNDNLTEYLGFDFNAVFPILSVDLGAAGRSDLLRLYLLNRFGGIWADATTFCIKPLSQWLDISDSGFFCFREKHSHDRTLVSWFLAAKQGNPIVTSLLSLSLDYLTQQRTKSLEIVGLKVTLMLAKGTQLISKENSGFALLKYLESKYAAPYFWLFYLFNEAIKLPQNRQIWQKVLQKHNSCSEMYEDIDSFRGSCVAKQTYRKKYVTSELYQQRENILTELLNAKC</sequence>
<dbReference type="Pfam" id="PF05704">
    <property type="entry name" value="Caps_synth"/>
    <property type="match status" value="1"/>
</dbReference>
<accession>A0ABX5H2M2</accession>
<keyword evidence="2" id="KW-1185">Reference proteome</keyword>
<dbReference type="InterPro" id="IPR008441">
    <property type="entry name" value="AfumC-like_glycosyl_Trfase"/>
</dbReference>
<dbReference type="PANTHER" id="PTHR32385">
    <property type="entry name" value="MANNOSYL PHOSPHORYLINOSITOL CERAMIDE SYNTHASE"/>
    <property type="match status" value="1"/>
</dbReference>
<dbReference type="RefSeq" id="WP_045153236.1">
    <property type="nucleotide sequence ID" value="NZ_JZSW01000011.1"/>
</dbReference>
<evidence type="ECO:0000313" key="2">
    <source>
        <dbReference type="Proteomes" id="UP000240989"/>
    </source>
</evidence>
<dbReference type="SUPFAM" id="SSF53448">
    <property type="entry name" value="Nucleotide-diphospho-sugar transferases"/>
    <property type="match status" value="1"/>
</dbReference>
<organism evidence="1 2">
    <name type="scientific">Photobacterium angustum</name>
    <dbReference type="NCBI Taxonomy" id="661"/>
    <lineage>
        <taxon>Bacteria</taxon>
        <taxon>Pseudomonadati</taxon>
        <taxon>Pseudomonadota</taxon>
        <taxon>Gammaproteobacteria</taxon>
        <taxon>Vibrionales</taxon>
        <taxon>Vibrionaceae</taxon>
        <taxon>Photobacterium</taxon>
    </lineage>
</organism>
<dbReference type="Proteomes" id="UP000240989">
    <property type="component" value="Unassembled WGS sequence"/>
</dbReference>